<organism evidence="2 3">
    <name type="scientific">Kibdelosporangium banguiense</name>
    <dbReference type="NCBI Taxonomy" id="1365924"/>
    <lineage>
        <taxon>Bacteria</taxon>
        <taxon>Bacillati</taxon>
        <taxon>Actinomycetota</taxon>
        <taxon>Actinomycetes</taxon>
        <taxon>Pseudonocardiales</taxon>
        <taxon>Pseudonocardiaceae</taxon>
        <taxon>Kibdelosporangium</taxon>
    </lineage>
</organism>
<dbReference type="Proteomes" id="UP001519332">
    <property type="component" value="Unassembled WGS sequence"/>
</dbReference>
<dbReference type="Gene3D" id="3.30.70.1060">
    <property type="entry name" value="Dimeric alpha+beta barrel"/>
    <property type="match status" value="1"/>
</dbReference>
<comment type="caution">
    <text evidence="2">The sequence shown here is derived from an EMBL/GenBank/DDBJ whole genome shotgun (WGS) entry which is preliminary data.</text>
</comment>
<reference evidence="2 3" key="1">
    <citation type="submission" date="2021-03" db="EMBL/GenBank/DDBJ databases">
        <title>Sequencing the genomes of 1000 actinobacteria strains.</title>
        <authorList>
            <person name="Klenk H.-P."/>
        </authorList>
    </citation>
    <scope>NUCLEOTIDE SEQUENCE [LARGE SCALE GENOMIC DNA]</scope>
    <source>
        <strain evidence="2 3">DSM 46670</strain>
    </source>
</reference>
<dbReference type="Pfam" id="PF02426">
    <property type="entry name" value="MIase"/>
    <property type="match status" value="1"/>
</dbReference>
<proteinExistence type="predicted"/>
<accession>A0ABS4TY01</accession>
<evidence type="ECO:0000313" key="3">
    <source>
        <dbReference type="Proteomes" id="UP001519332"/>
    </source>
</evidence>
<dbReference type="EMBL" id="JAGINW010000001">
    <property type="protein sequence ID" value="MBP2329264.1"/>
    <property type="molecule type" value="Genomic_DNA"/>
</dbReference>
<dbReference type="RefSeq" id="WP_209649142.1">
    <property type="nucleotide sequence ID" value="NZ_JAGINW010000001.1"/>
</dbReference>
<sequence>MRALTSTSSTVGAEAGGQFAARADTEFDVADNEELHRVLWDLPLFPYLTITVTPLATHPSALGAACRP</sequence>
<dbReference type="SUPFAM" id="SSF54909">
    <property type="entry name" value="Dimeric alpha+beta barrel"/>
    <property type="match status" value="1"/>
</dbReference>
<keyword evidence="3" id="KW-1185">Reference proteome</keyword>
<dbReference type="InterPro" id="IPR026029">
    <property type="entry name" value="MLI_dom"/>
</dbReference>
<name>A0ABS4TY01_9PSEU</name>
<gene>
    <name evidence="2" type="ORF">JOF56_009649</name>
</gene>
<evidence type="ECO:0000259" key="1">
    <source>
        <dbReference type="Pfam" id="PF02426"/>
    </source>
</evidence>
<dbReference type="InterPro" id="IPR011008">
    <property type="entry name" value="Dimeric_a/b-barrel"/>
</dbReference>
<protein>
    <submittedName>
        <fullName evidence="2">Muconolactone delta-isomerase</fullName>
    </submittedName>
</protein>
<feature type="domain" description="Muconolactone isomerase" evidence="1">
    <location>
        <begin position="27"/>
        <end position="60"/>
    </location>
</feature>
<evidence type="ECO:0000313" key="2">
    <source>
        <dbReference type="EMBL" id="MBP2329264.1"/>
    </source>
</evidence>